<dbReference type="PROSITE" id="PS51257">
    <property type="entry name" value="PROKAR_LIPOPROTEIN"/>
    <property type="match status" value="1"/>
</dbReference>
<name>A0A9X2KSG3_9GAMM</name>
<comment type="caution">
    <text evidence="2">The sequence shown here is derived from an EMBL/GenBank/DDBJ whole genome shotgun (WGS) entry which is preliminary data.</text>
</comment>
<dbReference type="InterPro" id="IPR013783">
    <property type="entry name" value="Ig-like_fold"/>
</dbReference>
<evidence type="ECO:0000256" key="1">
    <source>
        <dbReference type="SAM" id="MobiDB-lite"/>
    </source>
</evidence>
<dbReference type="RefSeq" id="WP_253966367.1">
    <property type="nucleotide sequence ID" value="NZ_JAMFTH010000001.1"/>
</dbReference>
<dbReference type="EMBL" id="JAMFTH010000001">
    <property type="protein sequence ID" value="MCP8898077.1"/>
    <property type="molecule type" value="Genomic_DNA"/>
</dbReference>
<dbReference type="Proteomes" id="UP001139319">
    <property type="component" value="Unassembled WGS sequence"/>
</dbReference>
<evidence type="ECO:0000313" key="2">
    <source>
        <dbReference type="EMBL" id="MCP8898077.1"/>
    </source>
</evidence>
<dbReference type="AlphaFoldDB" id="A0A9X2KSG3"/>
<gene>
    <name evidence="2" type="ORF">M6D89_02045</name>
</gene>
<feature type="region of interest" description="Disordered" evidence="1">
    <location>
        <begin position="27"/>
        <end position="48"/>
    </location>
</feature>
<evidence type="ECO:0000313" key="3">
    <source>
        <dbReference type="Proteomes" id="UP001139319"/>
    </source>
</evidence>
<reference evidence="2" key="1">
    <citation type="submission" date="2022-05" db="EMBL/GenBank/DDBJ databases">
        <authorList>
            <person name="Sun H.-N."/>
        </authorList>
    </citation>
    <scope>NUCLEOTIDE SEQUENCE</scope>
    <source>
        <strain evidence="2">HB14</strain>
    </source>
</reference>
<proteinExistence type="predicted"/>
<organism evidence="2 3">
    <name type="scientific">Gilvimarinus xylanilyticus</name>
    <dbReference type="NCBI Taxonomy" id="2944139"/>
    <lineage>
        <taxon>Bacteria</taxon>
        <taxon>Pseudomonadati</taxon>
        <taxon>Pseudomonadota</taxon>
        <taxon>Gammaproteobacteria</taxon>
        <taxon>Cellvibrionales</taxon>
        <taxon>Cellvibrionaceae</taxon>
        <taxon>Gilvimarinus</taxon>
    </lineage>
</organism>
<feature type="compositionally biased region" description="Polar residues" evidence="1">
    <location>
        <begin position="34"/>
        <end position="48"/>
    </location>
</feature>
<sequence length="599" mass="63292">MKMKILTASILAATLVGCGGDGDDVFDVPDNGGSSSSAGPVENTPATFSSLTGEISKITEDPLLGLVTVTDPDEGEAAVTPLTDESTAYGTFSIEESGSWEYVLDTQNSTVAGLAGPDDVVVDSIEIESVDGTTANLEITITGAEEEVETSQVARITDTMFDDAGELRYKFGEAMESGKLTASFMKDADAVDEEGSAKDAYIGLYGSSTSTSQALVDLRIQSDQFVIRDKDDIEVAIPFTPGVWTDVEMTWDASEASAEQTPLVTITINGVSVTTEPFSSASSIPTTVMDGVEVVIFKFGDDSAVIPEAAYHVDNVKVYSDLEGTDLAFEDDFEGYAPGTKLDPDENADSIYHGNSAEVEVASVAVSGTTGPDDGGPESGPGAAGNKVARMTDSMIDDAPELRYKLESPLGQGKVTAYFNKDDNAVTEDGSAKDAYIGLYGGSTSTSDAIVDLRIQADQYALRDQGDIDVGVEYEPGVWNQVEMTWDASSADDTVTPTVTVTINGQPVTVEPFVSASSSPADVMDGVQYVIFKLGDNSSVLPAAQYRVDEIKVYSDLEGTTLEYEDDFESYDVGISLDPDENEGSVYHSNSAEVVVDVE</sequence>
<dbReference type="Gene3D" id="2.60.40.10">
    <property type="entry name" value="Immunoglobulins"/>
    <property type="match status" value="1"/>
</dbReference>
<protein>
    <submittedName>
        <fullName evidence="2">VCBS domain-containing protein</fullName>
    </submittedName>
</protein>
<reference evidence="2" key="2">
    <citation type="submission" date="2023-01" db="EMBL/GenBank/DDBJ databases">
        <title>Gilvimarinus xylanilyticus HB14 isolated from Caulerpa lentillifera aquaculture base in Hainan, China.</title>
        <authorList>
            <person name="Zhang Y.-J."/>
        </authorList>
    </citation>
    <scope>NUCLEOTIDE SEQUENCE</scope>
    <source>
        <strain evidence="2">HB14</strain>
    </source>
</reference>
<dbReference type="InterPro" id="IPR010221">
    <property type="entry name" value="VCBS_dom"/>
</dbReference>
<feature type="compositionally biased region" description="Gly residues" evidence="1">
    <location>
        <begin position="373"/>
        <end position="383"/>
    </location>
</feature>
<feature type="region of interest" description="Disordered" evidence="1">
    <location>
        <begin position="366"/>
        <end position="387"/>
    </location>
</feature>
<keyword evidence="3" id="KW-1185">Reference proteome</keyword>
<accession>A0A9X2KSG3</accession>
<dbReference type="NCBIfam" id="TIGR01965">
    <property type="entry name" value="VCBS_repeat"/>
    <property type="match status" value="1"/>
</dbReference>